<feature type="transmembrane region" description="Helical" evidence="1">
    <location>
        <begin position="473"/>
        <end position="492"/>
    </location>
</feature>
<dbReference type="PANTHER" id="PTHR32063">
    <property type="match status" value="1"/>
</dbReference>
<name>A0ABP7N1I5_9GAMM</name>
<dbReference type="SUPFAM" id="SSF82866">
    <property type="entry name" value="Multidrug efflux transporter AcrB transmembrane domain"/>
    <property type="match status" value="2"/>
</dbReference>
<organism evidence="2 3">
    <name type="scientific">Litoribacillus peritrichatus</name>
    <dbReference type="NCBI Taxonomy" id="718191"/>
    <lineage>
        <taxon>Bacteria</taxon>
        <taxon>Pseudomonadati</taxon>
        <taxon>Pseudomonadota</taxon>
        <taxon>Gammaproteobacteria</taxon>
        <taxon>Oceanospirillales</taxon>
        <taxon>Oceanospirillaceae</taxon>
        <taxon>Litoribacillus</taxon>
    </lineage>
</organism>
<evidence type="ECO:0000313" key="3">
    <source>
        <dbReference type="Proteomes" id="UP001501565"/>
    </source>
</evidence>
<keyword evidence="1" id="KW-1133">Transmembrane helix</keyword>
<dbReference type="InterPro" id="IPR001036">
    <property type="entry name" value="Acrflvin-R"/>
</dbReference>
<dbReference type="Gene3D" id="3.30.2090.10">
    <property type="entry name" value="Multidrug efflux transporter AcrB TolC docking domain, DN and DC subdomains"/>
    <property type="match status" value="2"/>
</dbReference>
<dbReference type="SUPFAM" id="SSF82693">
    <property type="entry name" value="Multidrug efflux transporter AcrB pore domain, PN1, PN2, PC1 and PC2 subdomains"/>
    <property type="match status" value="1"/>
</dbReference>
<keyword evidence="1" id="KW-0812">Transmembrane</keyword>
<comment type="caution">
    <text evidence="2">The sequence shown here is derived from an EMBL/GenBank/DDBJ whole genome shotgun (WGS) entry which is preliminary data.</text>
</comment>
<feature type="transmembrane region" description="Helical" evidence="1">
    <location>
        <begin position="344"/>
        <end position="364"/>
    </location>
</feature>
<dbReference type="Gene3D" id="3.30.70.1430">
    <property type="entry name" value="Multidrug efflux transporter AcrB pore domain"/>
    <property type="match status" value="2"/>
</dbReference>
<sequence>MSNNLPEPSAEQPHQGVKAFIHLLATHKVAANLLMSLFLLLGLWSLSRITTQMFPSFEIDVVTIAVSWRGASAEDVQASITVPIERELKNIPNIKEVYSKSGIGSSVIRVEVLEDADLTKVLDDVKQRVGNIRNLPKDAERPEINRIVRYDLVSKLMIHSPAPFETMRPLVKQFERELLALGIQRINIVGLPEQEIRIEVPSYRLQQTGLSVAQIAQQIQQQSVDLPVGLIGHNDGSKLVRSMNLQRDEIGFEQITITTASQETSYLGDIAHVIKSNAEGAPYLTSEGQAVISMELYRSENEDALHVAETVHHWLKQTTATLPEGITITPYQEFWRYLQDRIDLLIKNGLGGLVLVVAILFLFLNSRVAIWVAVGIPVSFMGAIAILYSSGGSINLISLFAFIMALGIIVDDAIVVGEDTLSHFEQGESAEKAAIGGANRMLAPVVSSSLTTICAFIPLLIIGGVIGNILKDIPIVVICVILASLLECFIILPGHLRHSMKREQHSIPGWRKSFDEGFDHFRDHKFRQTVHWAISHRGITVAAILATFILAITCLMTGYLKFLFFPKIDGNNVFINIQFHPNTSSLDKSRYLQSLEAAIKPTLNDLGHGPDSIQTLISTHNMEANLSGSPGRQSTQRGEDFSSIMIEFVSEENRDFSLDQFLTTFKKRVPDSGRITELIIEKQQSGPQGKPFSLKLVGQNIQNIKAASTELQNILRSYDGLYNISDDLPFGREQWVFSLTPLAHSLGLTTTDIGRQLRDATDGYLVQILNDLDDEIEVRVQLPETERRIQATIEQFPILLANGSTAPLQNLATFHSRSGMDILRSVGGELAIQVSANLDRHRTNANEVMADLNKRHLPRIQDKYNINVGLEGLSKEQQQTGQDMIFGAAIALILIFIVLAWVFESYSWPVAIMAAIPFGITGAIFGHLTLGIELTILSTFGLFALSGIVINDSIVLITFYKHLKRTGLNVQDAIVHATCLRLRAVLLTSLTTIAGLTPILFETSLQAQFLIPMATSIVFGLGFGTVIILLLVPCLLSYIESFNHRHHRQPADQATHNQDTINTTQ</sequence>
<feature type="transmembrane region" description="Helical" evidence="1">
    <location>
        <begin position="442"/>
        <end position="467"/>
    </location>
</feature>
<dbReference type="Proteomes" id="UP001501565">
    <property type="component" value="Unassembled WGS sequence"/>
</dbReference>
<dbReference type="SUPFAM" id="SSF82714">
    <property type="entry name" value="Multidrug efflux transporter AcrB TolC docking domain, DN and DC subdomains"/>
    <property type="match status" value="2"/>
</dbReference>
<dbReference type="Pfam" id="PF00873">
    <property type="entry name" value="ACR_tran"/>
    <property type="match status" value="1"/>
</dbReference>
<gene>
    <name evidence="2" type="ORF">GCM10022277_31790</name>
</gene>
<feature type="transmembrane region" description="Helical" evidence="1">
    <location>
        <begin position="1013"/>
        <end position="1039"/>
    </location>
</feature>
<evidence type="ECO:0000313" key="2">
    <source>
        <dbReference type="EMBL" id="GAA3932579.1"/>
    </source>
</evidence>
<proteinExistence type="predicted"/>
<feature type="transmembrane region" description="Helical" evidence="1">
    <location>
        <begin position="936"/>
        <end position="960"/>
    </location>
</feature>
<feature type="transmembrane region" description="Helical" evidence="1">
    <location>
        <begin position="980"/>
        <end position="1001"/>
    </location>
</feature>
<keyword evidence="1" id="KW-0472">Membrane</keyword>
<dbReference type="Gene3D" id="1.20.1640.10">
    <property type="entry name" value="Multidrug efflux transporter AcrB transmembrane domain"/>
    <property type="match status" value="2"/>
</dbReference>
<accession>A0ABP7N1I5</accession>
<dbReference type="EMBL" id="BAABBN010000007">
    <property type="protein sequence ID" value="GAA3932579.1"/>
    <property type="molecule type" value="Genomic_DNA"/>
</dbReference>
<dbReference type="PANTHER" id="PTHR32063:SF33">
    <property type="entry name" value="RND SUPERFAMILY EFFLUX PUMP PERMEASE COMPONENT"/>
    <property type="match status" value="1"/>
</dbReference>
<feature type="transmembrane region" description="Helical" evidence="1">
    <location>
        <begin position="539"/>
        <end position="560"/>
    </location>
</feature>
<dbReference type="PRINTS" id="PR00702">
    <property type="entry name" value="ACRIFLAVINRP"/>
</dbReference>
<dbReference type="RefSeq" id="WP_344799552.1">
    <property type="nucleotide sequence ID" value="NZ_BAABBN010000007.1"/>
</dbReference>
<feature type="transmembrane region" description="Helical" evidence="1">
    <location>
        <begin position="884"/>
        <end position="903"/>
    </location>
</feature>
<protein>
    <submittedName>
        <fullName evidence="2">Efflux RND transporter permease subunit</fullName>
    </submittedName>
</protein>
<dbReference type="Gene3D" id="3.30.70.1320">
    <property type="entry name" value="Multidrug efflux transporter AcrB pore domain like"/>
    <property type="match status" value="1"/>
</dbReference>
<evidence type="ECO:0000256" key="1">
    <source>
        <dbReference type="SAM" id="Phobius"/>
    </source>
</evidence>
<reference evidence="3" key="1">
    <citation type="journal article" date="2019" name="Int. J. Syst. Evol. Microbiol.">
        <title>The Global Catalogue of Microorganisms (GCM) 10K type strain sequencing project: providing services to taxonomists for standard genome sequencing and annotation.</title>
        <authorList>
            <consortium name="The Broad Institute Genomics Platform"/>
            <consortium name="The Broad Institute Genome Sequencing Center for Infectious Disease"/>
            <person name="Wu L."/>
            <person name="Ma J."/>
        </authorList>
    </citation>
    <scope>NUCLEOTIDE SEQUENCE [LARGE SCALE GENOMIC DNA]</scope>
    <source>
        <strain evidence="3">JCM 17551</strain>
    </source>
</reference>
<dbReference type="Gene3D" id="3.30.70.1440">
    <property type="entry name" value="Multidrug efflux transporter AcrB pore domain"/>
    <property type="match status" value="1"/>
</dbReference>
<keyword evidence="3" id="KW-1185">Reference proteome</keyword>
<dbReference type="InterPro" id="IPR027463">
    <property type="entry name" value="AcrB_DN_DC_subdom"/>
</dbReference>
<feature type="transmembrane region" description="Helical" evidence="1">
    <location>
        <begin position="910"/>
        <end position="930"/>
    </location>
</feature>
<feature type="transmembrane region" description="Helical" evidence="1">
    <location>
        <begin position="20"/>
        <end position="44"/>
    </location>
</feature>